<keyword evidence="1" id="KW-0413">Isomerase</keyword>
<dbReference type="PROSITE" id="PS50198">
    <property type="entry name" value="PPIC_PPIASE_2"/>
    <property type="match status" value="1"/>
</dbReference>
<dbReference type="Gene3D" id="3.10.50.40">
    <property type="match status" value="1"/>
</dbReference>
<feature type="region of interest" description="Disordered" evidence="2">
    <location>
        <begin position="302"/>
        <end position="392"/>
    </location>
</feature>
<feature type="compositionally biased region" description="Low complexity" evidence="2">
    <location>
        <begin position="211"/>
        <end position="223"/>
    </location>
</feature>
<dbReference type="GO" id="GO:0003755">
    <property type="term" value="F:peptidyl-prolyl cis-trans isomerase activity"/>
    <property type="evidence" value="ECO:0007669"/>
    <property type="project" value="UniProtKB-KW"/>
</dbReference>
<organism evidence="5">
    <name type="scientific">Caldilineaceae bacterium SB0675_bin_29</name>
    <dbReference type="NCBI Taxonomy" id="2605266"/>
    <lineage>
        <taxon>Bacteria</taxon>
        <taxon>Bacillati</taxon>
        <taxon>Chloroflexota</taxon>
        <taxon>Caldilineae</taxon>
        <taxon>Caldilineales</taxon>
        <taxon>Caldilineaceae</taxon>
    </lineage>
</organism>
<dbReference type="AlphaFoldDB" id="A0A6B1FZK6"/>
<feature type="compositionally biased region" description="Acidic residues" evidence="2">
    <location>
        <begin position="365"/>
        <end position="375"/>
    </location>
</feature>
<evidence type="ECO:0000256" key="3">
    <source>
        <dbReference type="SAM" id="Phobius"/>
    </source>
</evidence>
<dbReference type="SUPFAM" id="SSF54534">
    <property type="entry name" value="FKBP-like"/>
    <property type="match status" value="1"/>
</dbReference>
<evidence type="ECO:0000313" key="5">
    <source>
        <dbReference type="EMBL" id="MYH61488.1"/>
    </source>
</evidence>
<evidence type="ECO:0000256" key="2">
    <source>
        <dbReference type="SAM" id="MobiDB-lite"/>
    </source>
</evidence>
<dbReference type="PANTHER" id="PTHR47245:SF2">
    <property type="entry name" value="PEPTIDYL-PROLYL CIS-TRANS ISOMERASE HP_0175-RELATED"/>
    <property type="match status" value="1"/>
</dbReference>
<protein>
    <recommendedName>
        <fullName evidence="4">PpiC domain-containing protein</fullName>
    </recommendedName>
</protein>
<keyword evidence="3" id="KW-1133">Transmembrane helix</keyword>
<name>A0A6B1FZK6_9CHLR</name>
<feature type="transmembrane region" description="Helical" evidence="3">
    <location>
        <begin position="33"/>
        <end position="55"/>
    </location>
</feature>
<dbReference type="Pfam" id="PF13616">
    <property type="entry name" value="Rotamase_3"/>
    <property type="match status" value="1"/>
</dbReference>
<feature type="domain" description="PpiC" evidence="4">
    <location>
        <begin position="392"/>
        <end position="478"/>
    </location>
</feature>
<dbReference type="SUPFAM" id="SSF109998">
    <property type="entry name" value="Triger factor/SurA peptide-binding domain-like"/>
    <property type="match status" value="2"/>
</dbReference>
<dbReference type="PROSITE" id="PS01096">
    <property type="entry name" value="PPIC_PPIASE_1"/>
    <property type="match status" value="1"/>
</dbReference>
<feature type="compositionally biased region" description="Low complexity" evidence="2">
    <location>
        <begin position="312"/>
        <end position="323"/>
    </location>
</feature>
<dbReference type="EMBL" id="VYDA01000261">
    <property type="protein sequence ID" value="MYH61488.1"/>
    <property type="molecule type" value="Genomic_DNA"/>
</dbReference>
<evidence type="ECO:0000256" key="1">
    <source>
        <dbReference type="PROSITE-ProRule" id="PRU00278"/>
    </source>
</evidence>
<feature type="compositionally biased region" description="Low complexity" evidence="2">
    <location>
        <begin position="336"/>
        <end position="353"/>
    </location>
</feature>
<reference evidence="5" key="1">
    <citation type="submission" date="2019-09" db="EMBL/GenBank/DDBJ databases">
        <title>Characterisation of the sponge microbiome using genome-centric metagenomics.</title>
        <authorList>
            <person name="Engelberts J.P."/>
            <person name="Robbins S.J."/>
            <person name="De Goeij J.M."/>
            <person name="Aranda M."/>
            <person name="Bell S.C."/>
            <person name="Webster N.S."/>
        </authorList>
    </citation>
    <scope>NUCLEOTIDE SEQUENCE</scope>
    <source>
        <strain evidence="5">SB0675_bin_29</strain>
    </source>
</reference>
<dbReference type="InterPro" id="IPR050245">
    <property type="entry name" value="PrsA_foldase"/>
</dbReference>
<gene>
    <name evidence="5" type="ORF">F4148_06880</name>
</gene>
<keyword evidence="1" id="KW-0697">Rotamase</keyword>
<sequence length="531" mass="57470">MAKKRRRRRQEEQPQVENRREVRLRARDRERNLRLTAIVGGLVGVALLLILYGVVNELIIKPNSVLAQVEDQTIVTRDFWQQARLRESELENQRLRLQLFAQQFGDSSLFASQIASINATLASPLTLGTQVLNEMIEGAVMQIKAPEVGVSVTDEEVEETLLEEVARGQGALTVPQATATADAAVEATATAETFTPTPVPSPTPTPEDSSDSAPTAVAAAAEPETVEEAPTPEPPTVLTDELYAEGLSTLEDNLRANAGMSLATYREVIRARLLRTRMSETVSRDLVSDTEEQVRVRHILISVDPEPEPAGETEGATPAAETTPAPPGSTEEDGESTVAPAETPAPAPESSNENVEGPEAPVVETSEEGAVEDDGVGSPPAPEIWNPDANGDGRVDDAEALAFAQILHQRILDGEDFADLALRFSNDPGSGSQGGDLGWAGRGRYVPEFEETAFSLGVGEMSAPVRSTFGYHIIEVLERDDERPKEEASLQQEYAEAFQTWLQEQVLSLNIDRPDNLAAMLPRNLGDSDDQ</sequence>
<dbReference type="InterPro" id="IPR000297">
    <property type="entry name" value="PPIase_PpiC"/>
</dbReference>
<evidence type="ECO:0000259" key="4">
    <source>
        <dbReference type="PROSITE" id="PS50198"/>
    </source>
</evidence>
<dbReference type="InterPro" id="IPR023058">
    <property type="entry name" value="PPIase_PpiC_CS"/>
</dbReference>
<dbReference type="PANTHER" id="PTHR47245">
    <property type="entry name" value="PEPTIDYLPROLYL ISOMERASE"/>
    <property type="match status" value="1"/>
</dbReference>
<feature type="region of interest" description="Disordered" evidence="2">
    <location>
        <begin position="191"/>
        <end position="236"/>
    </location>
</feature>
<comment type="caution">
    <text evidence="5">The sequence shown here is derived from an EMBL/GenBank/DDBJ whole genome shotgun (WGS) entry which is preliminary data.</text>
</comment>
<keyword evidence="3" id="KW-0472">Membrane</keyword>
<keyword evidence="3" id="KW-0812">Transmembrane</keyword>
<accession>A0A6B1FZK6</accession>
<proteinExistence type="predicted"/>
<dbReference type="InterPro" id="IPR046357">
    <property type="entry name" value="PPIase_dom_sf"/>
</dbReference>
<dbReference type="Pfam" id="PF13624">
    <property type="entry name" value="SurA_N_3"/>
    <property type="match status" value="1"/>
</dbReference>
<dbReference type="InterPro" id="IPR027304">
    <property type="entry name" value="Trigger_fact/SurA_dom_sf"/>
</dbReference>